<reference evidence="2" key="1">
    <citation type="submission" date="2019-08" db="EMBL/GenBank/DDBJ databases">
        <authorList>
            <person name="Kucharzyk K."/>
            <person name="Murdoch R.W."/>
            <person name="Higgins S."/>
            <person name="Loffler F."/>
        </authorList>
    </citation>
    <scope>NUCLEOTIDE SEQUENCE</scope>
</reference>
<gene>
    <name evidence="2" type="ORF">SDC9_126880</name>
</gene>
<comment type="caution">
    <text evidence="2">The sequence shown here is derived from an EMBL/GenBank/DDBJ whole genome shotgun (WGS) entry which is preliminary data.</text>
</comment>
<evidence type="ECO:0000313" key="2">
    <source>
        <dbReference type="EMBL" id="MPM79838.1"/>
    </source>
</evidence>
<dbReference type="InterPro" id="IPR036259">
    <property type="entry name" value="MFS_trans_sf"/>
</dbReference>
<keyword evidence="1" id="KW-0812">Transmembrane</keyword>
<feature type="transmembrane region" description="Helical" evidence="1">
    <location>
        <begin position="29"/>
        <end position="48"/>
    </location>
</feature>
<keyword evidence="1" id="KW-1133">Transmembrane helix</keyword>
<sequence length="103" mass="10921">MLSGIGIGFSYVVPLTVCLKWFPSRKGLITGLSVGGFGGGAILLSAVIEEAYLSNLSLSLFLRGYGIIAAILLLACAYLLFVPDEPSSTRKKKSHMLSIAIRS</sequence>
<dbReference type="SUPFAM" id="SSF103473">
    <property type="entry name" value="MFS general substrate transporter"/>
    <property type="match status" value="1"/>
</dbReference>
<evidence type="ECO:0008006" key="3">
    <source>
        <dbReference type="Google" id="ProtNLM"/>
    </source>
</evidence>
<dbReference type="EMBL" id="VSSQ01029629">
    <property type="protein sequence ID" value="MPM79838.1"/>
    <property type="molecule type" value="Genomic_DNA"/>
</dbReference>
<keyword evidence="1" id="KW-0472">Membrane</keyword>
<organism evidence="2">
    <name type="scientific">bioreactor metagenome</name>
    <dbReference type="NCBI Taxonomy" id="1076179"/>
    <lineage>
        <taxon>unclassified sequences</taxon>
        <taxon>metagenomes</taxon>
        <taxon>ecological metagenomes</taxon>
    </lineage>
</organism>
<proteinExistence type="predicted"/>
<name>A0A645CSJ4_9ZZZZ</name>
<dbReference type="AlphaFoldDB" id="A0A645CSJ4"/>
<accession>A0A645CSJ4</accession>
<evidence type="ECO:0000256" key="1">
    <source>
        <dbReference type="SAM" id="Phobius"/>
    </source>
</evidence>
<feature type="transmembrane region" description="Helical" evidence="1">
    <location>
        <begin position="6"/>
        <end position="22"/>
    </location>
</feature>
<protein>
    <recommendedName>
        <fullName evidence="3">Major facilitator superfamily (MFS) profile domain-containing protein</fullName>
    </recommendedName>
</protein>
<feature type="transmembrane region" description="Helical" evidence="1">
    <location>
        <begin position="60"/>
        <end position="82"/>
    </location>
</feature>
<dbReference type="Gene3D" id="1.20.1250.20">
    <property type="entry name" value="MFS general substrate transporter like domains"/>
    <property type="match status" value="1"/>
</dbReference>